<keyword evidence="2" id="KW-0732">Signal</keyword>
<dbReference type="PANTHER" id="PTHR33393">
    <property type="entry name" value="POLYGLUTAMINE SYNTHESIS ACCESSORY PROTEIN RV0574C-RELATED"/>
    <property type="match status" value="1"/>
</dbReference>
<dbReference type="SMART" id="SM00854">
    <property type="entry name" value="PGA_cap"/>
    <property type="match status" value="1"/>
</dbReference>
<evidence type="ECO:0000313" key="5">
    <source>
        <dbReference type="Proteomes" id="UP000199452"/>
    </source>
</evidence>
<dbReference type="CDD" id="cd07381">
    <property type="entry name" value="MPP_CapA"/>
    <property type="match status" value="1"/>
</dbReference>
<dbReference type="EMBL" id="FMYP01000049">
    <property type="protein sequence ID" value="SDC76070.1"/>
    <property type="molecule type" value="Genomic_DNA"/>
</dbReference>
<feature type="chain" id="PRO_5011740987" evidence="2">
    <location>
        <begin position="20"/>
        <end position="380"/>
    </location>
</feature>
<comment type="similarity">
    <text evidence="1">Belongs to the CapA family.</text>
</comment>
<dbReference type="Pfam" id="PF09587">
    <property type="entry name" value="PGA_cap"/>
    <property type="match status" value="1"/>
</dbReference>
<dbReference type="PANTHER" id="PTHR33393:SF12">
    <property type="entry name" value="CAPSULE BIOSYNTHESIS PROTEIN CAPA"/>
    <property type="match status" value="1"/>
</dbReference>
<evidence type="ECO:0000256" key="2">
    <source>
        <dbReference type="SAM" id="SignalP"/>
    </source>
</evidence>
<dbReference type="InterPro" id="IPR052169">
    <property type="entry name" value="CW_Biosynth-Accessory"/>
</dbReference>
<accession>A0A1G6P727</accession>
<dbReference type="InterPro" id="IPR019079">
    <property type="entry name" value="Capsule_synth_CapA"/>
</dbReference>
<dbReference type="Gene3D" id="3.60.21.10">
    <property type="match status" value="1"/>
</dbReference>
<dbReference type="SUPFAM" id="SSF56300">
    <property type="entry name" value="Metallo-dependent phosphatases"/>
    <property type="match status" value="1"/>
</dbReference>
<proteinExistence type="inferred from homology"/>
<evidence type="ECO:0000313" key="4">
    <source>
        <dbReference type="EMBL" id="SDC76070.1"/>
    </source>
</evidence>
<sequence>MLRIVVIVSLILFVARAEAQPIPLTPTDSTLTLLFIGDVMGHGPQINSAYDTVTDTYSYDTVFSRIRPFIELSDIAIANLEVTLAGKPYTGYPTFSSPVALAAALKTAGVDILATANNHSADRSKNGITRTIEELNKLNIPHTGTFANQAERDTTYPLIIEKNGFRLALLNCTYGTNGIEVPKPTLVNTIDTAQIRRDYYRARLLNVDEVIAFVHWGVEYQEEPNAEQIAIAAYLHKLGIRIVIGSHPHVIQRMEATYDSDTTVGNITVYSLGNFVSNQRTRNRNGGALAYIKLTKHEKKTQIKAGGYLLAWVQTPMRNGRKVYQVLPVSEYEQLEGYFSPADQALFDEFAKDSRDLYGRRNRNFPELIFLKRTGKWLLP</sequence>
<evidence type="ECO:0000256" key="1">
    <source>
        <dbReference type="ARBA" id="ARBA00005662"/>
    </source>
</evidence>
<dbReference type="InterPro" id="IPR029052">
    <property type="entry name" value="Metallo-depent_PP-like"/>
</dbReference>
<keyword evidence="5" id="KW-1185">Reference proteome</keyword>
<dbReference type="RefSeq" id="WP_125869859.1">
    <property type="nucleotide sequence ID" value="NZ_FMYP01000049.1"/>
</dbReference>
<dbReference type="OrthoDB" id="9810906at2"/>
<organism evidence="4 5">
    <name type="scientific">Williamwhitmania taraxaci</name>
    <dbReference type="NCBI Taxonomy" id="1640674"/>
    <lineage>
        <taxon>Bacteria</taxon>
        <taxon>Pseudomonadati</taxon>
        <taxon>Bacteroidota</taxon>
        <taxon>Bacteroidia</taxon>
        <taxon>Bacteroidales</taxon>
        <taxon>Williamwhitmaniaceae</taxon>
        <taxon>Williamwhitmania</taxon>
    </lineage>
</organism>
<gene>
    <name evidence="4" type="ORF">SAMN05216323_104913</name>
</gene>
<dbReference type="STRING" id="1640674.SAMN05216323_104913"/>
<dbReference type="Proteomes" id="UP000199452">
    <property type="component" value="Unassembled WGS sequence"/>
</dbReference>
<dbReference type="AlphaFoldDB" id="A0A1G6P727"/>
<name>A0A1G6P727_9BACT</name>
<feature type="signal peptide" evidence="2">
    <location>
        <begin position="1"/>
        <end position="19"/>
    </location>
</feature>
<protein>
    <submittedName>
        <fullName evidence="4">Poly-gamma-glutamate synthesis protein (Capsule biosynthesis protein)</fullName>
    </submittedName>
</protein>
<feature type="domain" description="Capsule synthesis protein CapA" evidence="3">
    <location>
        <begin position="32"/>
        <end position="279"/>
    </location>
</feature>
<evidence type="ECO:0000259" key="3">
    <source>
        <dbReference type="SMART" id="SM00854"/>
    </source>
</evidence>
<reference evidence="4 5" key="1">
    <citation type="submission" date="2016-09" db="EMBL/GenBank/DDBJ databases">
        <authorList>
            <person name="Capua I."/>
            <person name="De Benedictis P."/>
            <person name="Joannis T."/>
            <person name="Lombin L.H."/>
            <person name="Cattoli G."/>
        </authorList>
    </citation>
    <scope>NUCLEOTIDE SEQUENCE [LARGE SCALE GENOMIC DNA]</scope>
    <source>
        <strain evidence="4 5">A7P-90m</strain>
    </source>
</reference>